<organism evidence="6 7">
    <name type="scientific">[Clostridium] clostridioforme 90A8</name>
    <dbReference type="NCBI Taxonomy" id="999408"/>
    <lineage>
        <taxon>Bacteria</taxon>
        <taxon>Bacillati</taxon>
        <taxon>Bacillota</taxon>
        <taxon>Clostridia</taxon>
        <taxon>Lachnospirales</taxon>
        <taxon>Lachnospiraceae</taxon>
        <taxon>Enterocloster</taxon>
    </lineage>
</organism>
<keyword evidence="4" id="KW-0804">Transcription</keyword>
<reference evidence="6 7" key="1">
    <citation type="submission" date="2013-01" db="EMBL/GenBank/DDBJ databases">
        <title>The Genome Sequence of Clostridium clostridioforme 90A8.</title>
        <authorList>
            <consortium name="The Broad Institute Genome Sequencing Platform"/>
            <person name="Earl A."/>
            <person name="Ward D."/>
            <person name="Feldgarden M."/>
            <person name="Gevers D."/>
            <person name="Courvalin P."/>
            <person name="Lambert T."/>
            <person name="Walker B."/>
            <person name="Young S.K."/>
            <person name="Zeng Q."/>
            <person name="Gargeya S."/>
            <person name="Fitzgerald M."/>
            <person name="Haas B."/>
            <person name="Abouelleil A."/>
            <person name="Alvarado L."/>
            <person name="Arachchi H.M."/>
            <person name="Berlin A.M."/>
            <person name="Chapman S.B."/>
            <person name="Dewar J."/>
            <person name="Goldberg J."/>
            <person name="Griggs A."/>
            <person name="Gujja S."/>
            <person name="Hansen M."/>
            <person name="Howarth C."/>
            <person name="Imamovic A."/>
            <person name="Larimer J."/>
            <person name="McCowan C."/>
            <person name="Murphy C."/>
            <person name="Neiman D."/>
            <person name="Pearson M."/>
            <person name="Priest M."/>
            <person name="Roberts A."/>
            <person name="Saif S."/>
            <person name="Shea T."/>
            <person name="Sisk P."/>
            <person name="Sykes S."/>
            <person name="Wortman J."/>
            <person name="Nusbaum C."/>
            <person name="Birren B."/>
        </authorList>
    </citation>
    <scope>NUCLEOTIDE SEQUENCE [LARGE SCALE GENOMIC DNA]</scope>
    <source>
        <strain evidence="6 7">90A8</strain>
    </source>
</reference>
<comment type="similarity">
    <text evidence="1">Belongs to the sigma-70 factor family. ECF subfamily.</text>
</comment>
<evidence type="ECO:0000256" key="4">
    <source>
        <dbReference type="ARBA" id="ARBA00023163"/>
    </source>
</evidence>
<evidence type="ECO:0000256" key="1">
    <source>
        <dbReference type="ARBA" id="ARBA00010641"/>
    </source>
</evidence>
<dbReference type="InterPro" id="IPR013325">
    <property type="entry name" value="RNA_pol_sigma_r2"/>
</dbReference>
<dbReference type="Gene3D" id="1.10.10.10">
    <property type="entry name" value="Winged helix-like DNA-binding domain superfamily/Winged helix DNA-binding domain"/>
    <property type="match status" value="1"/>
</dbReference>
<dbReference type="InterPro" id="IPR013324">
    <property type="entry name" value="RNA_pol_sigma_r3/r4-like"/>
</dbReference>
<evidence type="ECO:0000256" key="3">
    <source>
        <dbReference type="ARBA" id="ARBA00023082"/>
    </source>
</evidence>
<evidence type="ECO:0000313" key="7">
    <source>
        <dbReference type="Proteomes" id="UP000013085"/>
    </source>
</evidence>
<evidence type="ECO:0000313" key="6">
    <source>
        <dbReference type="EMBL" id="ENZ12033.1"/>
    </source>
</evidence>
<dbReference type="InterPro" id="IPR036388">
    <property type="entry name" value="WH-like_DNA-bd_sf"/>
</dbReference>
<dbReference type="PANTHER" id="PTHR43133:SF46">
    <property type="entry name" value="RNA POLYMERASE SIGMA-70 FACTOR ECF SUBFAMILY"/>
    <property type="match status" value="1"/>
</dbReference>
<dbReference type="NCBIfam" id="TIGR02937">
    <property type="entry name" value="sigma70-ECF"/>
    <property type="match status" value="1"/>
</dbReference>
<dbReference type="EMBL" id="AGYR01000040">
    <property type="protein sequence ID" value="ENZ12033.1"/>
    <property type="molecule type" value="Genomic_DNA"/>
</dbReference>
<dbReference type="GO" id="GO:0003677">
    <property type="term" value="F:DNA binding"/>
    <property type="evidence" value="ECO:0007669"/>
    <property type="project" value="InterPro"/>
</dbReference>
<dbReference type="AlphaFoldDB" id="A0A0E2HKE3"/>
<dbReference type="InterPro" id="IPR013249">
    <property type="entry name" value="RNA_pol_sigma70_r4_t2"/>
</dbReference>
<dbReference type="Gene3D" id="1.10.1740.10">
    <property type="match status" value="1"/>
</dbReference>
<dbReference type="RefSeq" id="WP_002585453.1">
    <property type="nucleotide sequence ID" value="NZ_KB850980.1"/>
</dbReference>
<dbReference type="PANTHER" id="PTHR43133">
    <property type="entry name" value="RNA POLYMERASE ECF-TYPE SIGMA FACTO"/>
    <property type="match status" value="1"/>
</dbReference>
<dbReference type="GeneID" id="57963041"/>
<dbReference type="SUPFAM" id="SSF88659">
    <property type="entry name" value="Sigma3 and sigma4 domains of RNA polymerase sigma factors"/>
    <property type="match status" value="1"/>
</dbReference>
<dbReference type="InterPro" id="IPR014284">
    <property type="entry name" value="RNA_pol_sigma-70_dom"/>
</dbReference>
<keyword evidence="3" id="KW-0731">Sigma factor</keyword>
<dbReference type="SUPFAM" id="SSF88946">
    <property type="entry name" value="Sigma2 domain of RNA polymerase sigma factors"/>
    <property type="match status" value="1"/>
</dbReference>
<protein>
    <submittedName>
        <fullName evidence="6">Sigma-70 family RNA polymerase sigma factor</fullName>
    </submittedName>
</protein>
<evidence type="ECO:0000259" key="5">
    <source>
        <dbReference type="Pfam" id="PF08281"/>
    </source>
</evidence>
<dbReference type="Pfam" id="PF08281">
    <property type="entry name" value="Sigma70_r4_2"/>
    <property type="match status" value="1"/>
</dbReference>
<dbReference type="PATRIC" id="fig|999408.3.peg.3926"/>
<dbReference type="GO" id="GO:0006352">
    <property type="term" value="P:DNA-templated transcription initiation"/>
    <property type="evidence" value="ECO:0007669"/>
    <property type="project" value="InterPro"/>
</dbReference>
<evidence type="ECO:0000256" key="2">
    <source>
        <dbReference type="ARBA" id="ARBA00023015"/>
    </source>
</evidence>
<comment type="caution">
    <text evidence="6">The sequence shown here is derived from an EMBL/GenBank/DDBJ whole genome shotgun (WGS) entry which is preliminary data.</text>
</comment>
<dbReference type="HOGENOM" id="CLU_047691_3_1_9"/>
<dbReference type="InterPro" id="IPR039425">
    <property type="entry name" value="RNA_pol_sigma-70-like"/>
</dbReference>
<accession>A0A0E2HKE3</accession>
<name>A0A0E2HKE3_9FIRM</name>
<dbReference type="Proteomes" id="UP000013085">
    <property type="component" value="Unassembled WGS sequence"/>
</dbReference>
<keyword evidence="2" id="KW-0805">Transcription regulation</keyword>
<dbReference type="GO" id="GO:0016987">
    <property type="term" value="F:sigma factor activity"/>
    <property type="evidence" value="ECO:0007669"/>
    <property type="project" value="UniProtKB-KW"/>
</dbReference>
<feature type="domain" description="RNA polymerase sigma factor 70 region 4 type 2" evidence="5">
    <location>
        <begin position="121"/>
        <end position="173"/>
    </location>
</feature>
<gene>
    <name evidence="6" type="ORF">HMPREF1090_03662</name>
</gene>
<proteinExistence type="inferred from homology"/>
<sequence length="183" mass="22123">MKIEKMDTEDKKLFEKMYLEYEVYLRRIAYVNDIPVDYIEDVVQDTFVLYARYKYSLDMSEESKRALLIRILKSRCMDFHRKMKYRSYGELDEEAYNSEDYPAHDKAANLPDFVVSKERCQALLKEIERMPENWRQVATLRLIEGRPTREVCAMLNITEKACYSRVSRIRKYLEELLKNDNWP</sequence>